<dbReference type="EMBL" id="JBHSBB010000052">
    <property type="protein sequence ID" value="MFC4036598.1"/>
    <property type="molecule type" value="Genomic_DNA"/>
</dbReference>
<dbReference type="Proteomes" id="UP001595765">
    <property type="component" value="Unassembled WGS sequence"/>
</dbReference>
<name>A0ABV8I086_9ACTN</name>
<reference evidence="3" key="1">
    <citation type="journal article" date="2019" name="Int. J. Syst. Evol. Microbiol.">
        <title>The Global Catalogue of Microorganisms (GCM) 10K type strain sequencing project: providing services to taxonomists for standard genome sequencing and annotation.</title>
        <authorList>
            <consortium name="The Broad Institute Genomics Platform"/>
            <consortium name="The Broad Institute Genome Sequencing Center for Infectious Disease"/>
            <person name="Wu L."/>
            <person name="Ma J."/>
        </authorList>
    </citation>
    <scope>NUCLEOTIDE SEQUENCE [LARGE SCALE GENOMIC DNA]</scope>
    <source>
        <strain evidence="3">CGMCC 4.7237</strain>
    </source>
</reference>
<organism evidence="2 3">
    <name type="scientific">Streptomyces polygonati</name>
    <dbReference type="NCBI Taxonomy" id="1617087"/>
    <lineage>
        <taxon>Bacteria</taxon>
        <taxon>Bacillati</taxon>
        <taxon>Actinomycetota</taxon>
        <taxon>Actinomycetes</taxon>
        <taxon>Kitasatosporales</taxon>
        <taxon>Streptomycetaceae</taxon>
        <taxon>Streptomyces</taxon>
    </lineage>
</organism>
<sequence>MIAELAALGSSAALILTRHDVTAPSSDAEVDEAADALAEALREQWRPEAAKRGLVSADPAEVDWDSSRLPPAGVTVSRTTTASLGHTYEHAFLAEAFTYPDPSANGPAAELHGAALPKREWGAADAQRWLRQLARDLDDDDAGHLSW</sequence>
<gene>
    <name evidence="2" type="ORF">ACFO3J_34940</name>
</gene>
<evidence type="ECO:0000313" key="3">
    <source>
        <dbReference type="Proteomes" id="UP001595765"/>
    </source>
</evidence>
<feature type="region of interest" description="Disordered" evidence="1">
    <location>
        <begin position="50"/>
        <end position="74"/>
    </location>
</feature>
<keyword evidence="3" id="KW-1185">Reference proteome</keyword>
<evidence type="ECO:0000313" key="2">
    <source>
        <dbReference type="EMBL" id="MFC4036598.1"/>
    </source>
</evidence>
<comment type="caution">
    <text evidence="2">The sequence shown here is derived from an EMBL/GenBank/DDBJ whole genome shotgun (WGS) entry which is preliminary data.</text>
</comment>
<dbReference type="RefSeq" id="WP_386438585.1">
    <property type="nucleotide sequence ID" value="NZ_JBHSBB010000052.1"/>
</dbReference>
<protein>
    <submittedName>
        <fullName evidence="2">Uncharacterized protein</fullName>
    </submittedName>
</protein>
<proteinExistence type="predicted"/>
<evidence type="ECO:0000256" key="1">
    <source>
        <dbReference type="SAM" id="MobiDB-lite"/>
    </source>
</evidence>
<accession>A0ABV8I086</accession>